<dbReference type="RefSeq" id="WP_089373308.1">
    <property type="nucleotide sequence ID" value="NZ_BMEP01000009.1"/>
</dbReference>
<dbReference type="Proteomes" id="UP000198379">
    <property type="component" value="Unassembled WGS sequence"/>
</dbReference>
<reference evidence="1 2" key="1">
    <citation type="submission" date="2017-06" db="EMBL/GenBank/DDBJ databases">
        <authorList>
            <person name="Kim H.J."/>
            <person name="Triplett B.A."/>
        </authorList>
    </citation>
    <scope>NUCLEOTIDE SEQUENCE [LARGE SCALE GENOMIC DNA]</scope>
    <source>
        <strain evidence="1 2">DSM 25597</strain>
    </source>
</reference>
<gene>
    <name evidence="1" type="ORF">SAMN06265376_10812</name>
</gene>
<evidence type="ECO:0000313" key="1">
    <source>
        <dbReference type="EMBL" id="SNS19748.1"/>
    </source>
</evidence>
<dbReference type="InterPro" id="IPR007497">
    <property type="entry name" value="SIMPL/DUF541"/>
</dbReference>
<dbReference type="Gene3D" id="3.30.110.170">
    <property type="entry name" value="Protein of unknown function (DUF541), domain 1"/>
    <property type="match status" value="1"/>
</dbReference>
<dbReference type="EMBL" id="FZNY01000008">
    <property type="protein sequence ID" value="SNS19748.1"/>
    <property type="molecule type" value="Genomic_DNA"/>
</dbReference>
<evidence type="ECO:0000313" key="2">
    <source>
        <dbReference type="Proteomes" id="UP000198379"/>
    </source>
</evidence>
<evidence type="ECO:0008006" key="3">
    <source>
        <dbReference type="Google" id="ProtNLM"/>
    </source>
</evidence>
<keyword evidence="2" id="KW-1185">Reference proteome</keyword>
<protein>
    <recommendedName>
        <fullName evidence="3">DUF541 domain-containing protein</fullName>
    </recommendedName>
</protein>
<organism evidence="1 2">
    <name type="scientific">Dokdonia pacifica</name>
    <dbReference type="NCBI Taxonomy" id="1627892"/>
    <lineage>
        <taxon>Bacteria</taxon>
        <taxon>Pseudomonadati</taxon>
        <taxon>Bacteroidota</taxon>
        <taxon>Flavobacteriia</taxon>
        <taxon>Flavobacteriales</taxon>
        <taxon>Flavobacteriaceae</taxon>
        <taxon>Dokdonia</taxon>
    </lineage>
</organism>
<name>A0A239CJ77_9FLAO</name>
<sequence>MKYAAIFFLIFITHNIYGQQFEFSDMRHIDVRGTATMEVVPNIIKINVTLEERYVGKQKLDIAILDTKFKAITQDLNINPVNITLDEFSSDYSTYKKRKTDVFATKNYIVKLDDIVVATALLKQLNEADMESYLLSKSHTDIINYRKQVKASAVKATKEKANYLLEAIDAKLGKLLRLKELINEDAEYKRYRNAMRSSNSYKPSASTMSQILGGFDPIIVSYSMDATFEIID</sequence>
<proteinExistence type="predicted"/>
<dbReference type="OrthoDB" id="1242975at2"/>
<accession>A0A239CJ77</accession>
<dbReference type="AlphaFoldDB" id="A0A239CJ77"/>
<dbReference type="Pfam" id="PF04402">
    <property type="entry name" value="SIMPL"/>
    <property type="match status" value="1"/>
</dbReference>
<dbReference type="Gene3D" id="3.30.70.2970">
    <property type="entry name" value="Protein of unknown function (DUF541), domain 2"/>
    <property type="match status" value="1"/>
</dbReference>